<reference evidence="1" key="1">
    <citation type="journal article" date="2023" name="G3 (Bethesda)">
        <title>Whole genome assembly and annotation of the endangered Caribbean coral Acropora cervicornis.</title>
        <authorList>
            <person name="Selwyn J.D."/>
            <person name="Vollmer S.V."/>
        </authorList>
    </citation>
    <scope>NUCLEOTIDE SEQUENCE</scope>
    <source>
        <strain evidence="1">K2</strain>
    </source>
</reference>
<evidence type="ECO:0000313" key="2">
    <source>
        <dbReference type="Proteomes" id="UP001249851"/>
    </source>
</evidence>
<dbReference type="PANTHER" id="PTHR33361">
    <property type="entry name" value="GLR0591 PROTEIN"/>
    <property type="match status" value="1"/>
</dbReference>
<evidence type="ECO:0008006" key="3">
    <source>
        <dbReference type="Google" id="ProtNLM"/>
    </source>
</evidence>
<dbReference type="EMBL" id="JARQWQ010000131">
    <property type="protein sequence ID" value="KAK2549162.1"/>
    <property type="molecule type" value="Genomic_DNA"/>
</dbReference>
<keyword evidence="2" id="KW-1185">Reference proteome</keyword>
<dbReference type="Proteomes" id="UP001249851">
    <property type="component" value="Unassembled WGS sequence"/>
</dbReference>
<name>A0AAD9PU62_ACRCE</name>
<dbReference type="PANTHER" id="PTHR33361:SF2">
    <property type="entry name" value="DUF885 DOMAIN-CONTAINING PROTEIN"/>
    <property type="match status" value="1"/>
</dbReference>
<comment type="caution">
    <text evidence="1">The sequence shown here is derived from an EMBL/GenBank/DDBJ whole genome shotgun (WGS) entry which is preliminary data.</text>
</comment>
<organism evidence="1 2">
    <name type="scientific">Acropora cervicornis</name>
    <name type="common">Staghorn coral</name>
    <dbReference type="NCBI Taxonomy" id="6130"/>
    <lineage>
        <taxon>Eukaryota</taxon>
        <taxon>Metazoa</taxon>
        <taxon>Cnidaria</taxon>
        <taxon>Anthozoa</taxon>
        <taxon>Hexacorallia</taxon>
        <taxon>Scleractinia</taxon>
        <taxon>Astrocoeniina</taxon>
        <taxon>Acroporidae</taxon>
        <taxon>Acropora</taxon>
    </lineage>
</organism>
<dbReference type="InterPro" id="IPR010281">
    <property type="entry name" value="DUF885"/>
</dbReference>
<proteinExistence type="predicted"/>
<protein>
    <recommendedName>
        <fullName evidence="3">Transposase</fullName>
    </recommendedName>
</protein>
<accession>A0AAD9PU62</accession>
<dbReference type="AlphaFoldDB" id="A0AAD9PU62"/>
<reference evidence="1" key="2">
    <citation type="journal article" date="2023" name="Science">
        <title>Genomic signatures of disease resistance in endangered staghorn corals.</title>
        <authorList>
            <person name="Vollmer S.V."/>
            <person name="Selwyn J.D."/>
            <person name="Despard B.A."/>
            <person name="Roesel C.L."/>
        </authorList>
    </citation>
    <scope>NUCLEOTIDE SEQUENCE</scope>
    <source>
        <strain evidence="1">K2</strain>
    </source>
</reference>
<evidence type="ECO:0000313" key="1">
    <source>
        <dbReference type="EMBL" id="KAK2549162.1"/>
    </source>
</evidence>
<gene>
    <name evidence="1" type="ORF">P5673_030543</name>
</gene>
<sequence>MYLGLENKVKNWFRSKTMCTKMWAHWYEREHWLENMDGWHLKKEIWDGNRWSELQWFWNPQSVWAFPTRCLHCDIPISADHLINSPDYDGEGVFKIVECPVCFENFKHCIKMAKGSPLNLALIGHFDGWQPFGTSYRGSGSFEVTIANMKKSERNHVDEVYVVGFVPCFEVPNLPKSLDPFLQLFMNDLCNGFIQGFQVDYPTGITISGYEPSLLETVRLLLLCWTADHPGQCETGKFFNQGRCGCRRCKMVGQHLENSSNTHYYYGQNRFHYRHPWGQRTIESELVNIFDIEHESRSSVRKKMSSERGFTGLSIFHKYLYPLYGFDILNHLVYDVYHTVPLNVVKNQVVRALDLEMLDKAKLDKQIENFAWTGEFKDGRLQRQLGKDSKGIGYWKAESFQKYSFTMAECIMACQITNHRECEIVSLVSRLTELHFHVGRNGWTQDMIKLHQNLVWRLNILVEEEQGLAMCTIAMHNLLHIHEDILNFSAPDNTWCAVFERAVKEYVKKSHNGKGIETTFAHVEAVREYLKSVEMEKESSPGRHDVSLGIACSNDTAKVLSQMEPSPRRAFLVGSMSNIKPIEGDDRHKIAELLGISPMEVPVAAFSTKRCFKQDTGFDGTAFACGEYVIALVNGQETVIQLQEFLSVRSEIGFCSLFCKGICYPLQIRDNGEADRSFWSDFVKVKCQPLANSMVVLVEDICRKVILYPSDHNLLTLLPYPLVVPVYPEVGDMILIQGESNEDIWHGHIQSIDFVNKTVDVYFYIPSLRFPNGYVYVRETRGRGARNTVAWGSMISIAEGR</sequence>